<comment type="caution">
    <text evidence="1">The sequence shown here is derived from an EMBL/GenBank/DDBJ whole genome shotgun (WGS) entry which is preliminary data.</text>
</comment>
<reference evidence="1 2" key="1">
    <citation type="submission" date="2024-02" db="EMBL/GenBank/DDBJ databases">
        <title>First draft genome assembly of two strains of Seiridium cardinale.</title>
        <authorList>
            <person name="Emiliani G."/>
            <person name="Scali E."/>
        </authorList>
    </citation>
    <scope>NUCLEOTIDE SEQUENCE [LARGE SCALE GENOMIC DNA]</scope>
    <source>
        <strain evidence="1 2">BM-138-000479</strain>
    </source>
</reference>
<dbReference type="EMBL" id="JARVKM010000005">
    <property type="protein sequence ID" value="KAK9780711.1"/>
    <property type="molecule type" value="Genomic_DNA"/>
</dbReference>
<evidence type="ECO:0000313" key="1">
    <source>
        <dbReference type="EMBL" id="KAK9780711.1"/>
    </source>
</evidence>
<protein>
    <submittedName>
        <fullName evidence="1">NAD(P)-binding protein</fullName>
    </submittedName>
</protein>
<proteinExistence type="predicted"/>
<name>A0ABR2Y3U6_9PEZI</name>
<evidence type="ECO:0000313" key="2">
    <source>
        <dbReference type="Proteomes" id="UP001465668"/>
    </source>
</evidence>
<organism evidence="1 2">
    <name type="scientific">Seiridium cardinale</name>
    <dbReference type="NCBI Taxonomy" id="138064"/>
    <lineage>
        <taxon>Eukaryota</taxon>
        <taxon>Fungi</taxon>
        <taxon>Dikarya</taxon>
        <taxon>Ascomycota</taxon>
        <taxon>Pezizomycotina</taxon>
        <taxon>Sordariomycetes</taxon>
        <taxon>Xylariomycetidae</taxon>
        <taxon>Amphisphaeriales</taxon>
        <taxon>Sporocadaceae</taxon>
        <taxon>Seiridium</taxon>
    </lineage>
</organism>
<sequence>MSLAYDSHLTPGQVSLEASLKGEFESIRTGMFRRLFRGRNKVGPTNVENELKSLPSYDKDGVLSYSLDIVNGDELKLWIQATVDKSVKLDGAVNYEAMRAQGAVIVDVGGVLGIVGLEGNAPYSASK</sequence>
<keyword evidence="2" id="KW-1185">Reference proteome</keyword>
<accession>A0ABR2Y3U6</accession>
<dbReference type="Proteomes" id="UP001465668">
    <property type="component" value="Unassembled WGS sequence"/>
</dbReference>
<gene>
    <name evidence="1" type="ORF">SCAR479_01897</name>
</gene>